<feature type="domain" description="Methyltransferase small" evidence="6">
    <location>
        <begin position="123"/>
        <end position="202"/>
    </location>
</feature>
<keyword evidence="2 5" id="KW-0808">Transferase</keyword>
<dbReference type="NCBIfam" id="TIGR03534">
    <property type="entry name" value="RF_mod_PrmC"/>
    <property type="match status" value="1"/>
</dbReference>
<feature type="binding site" evidence="5">
    <location>
        <position position="180"/>
    </location>
    <ligand>
        <name>S-adenosyl-L-methionine</name>
        <dbReference type="ChEBI" id="CHEBI:59789"/>
    </ligand>
</feature>
<reference evidence="9" key="1">
    <citation type="submission" date="2016-10" db="EMBL/GenBank/DDBJ databases">
        <authorList>
            <person name="Varghese N."/>
            <person name="Submissions S."/>
        </authorList>
    </citation>
    <scope>NUCLEOTIDE SEQUENCE [LARGE SCALE GENOMIC DNA]</scope>
    <source>
        <strain evidence="9">ES.061</strain>
    </source>
</reference>
<comment type="catalytic activity">
    <reaction evidence="4 5">
        <text>L-glutaminyl-[peptide chain release factor] + S-adenosyl-L-methionine = N(5)-methyl-L-glutaminyl-[peptide chain release factor] + S-adenosyl-L-homocysteine + H(+)</text>
        <dbReference type="Rhea" id="RHEA:42896"/>
        <dbReference type="Rhea" id="RHEA-COMP:10271"/>
        <dbReference type="Rhea" id="RHEA-COMP:10272"/>
        <dbReference type="ChEBI" id="CHEBI:15378"/>
        <dbReference type="ChEBI" id="CHEBI:30011"/>
        <dbReference type="ChEBI" id="CHEBI:57856"/>
        <dbReference type="ChEBI" id="CHEBI:59789"/>
        <dbReference type="ChEBI" id="CHEBI:61891"/>
        <dbReference type="EC" id="2.1.1.297"/>
    </reaction>
</comment>
<dbReference type="GO" id="GO:0032259">
    <property type="term" value="P:methylation"/>
    <property type="evidence" value="ECO:0007669"/>
    <property type="project" value="UniProtKB-KW"/>
</dbReference>
<feature type="binding site" evidence="5">
    <location>
        <begin position="128"/>
        <end position="132"/>
    </location>
    <ligand>
        <name>S-adenosyl-L-methionine</name>
        <dbReference type="ChEBI" id="CHEBI:59789"/>
    </ligand>
</feature>
<comment type="function">
    <text evidence="5">Methylates the class 1 translation termination release factors RF1/PrfA and RF2/PrfB on the glutamine residue of the universally conserved GGQ motif.</text>
</comment>
<feature type="binding site" evidence="5">
    <location>
        <position position="194"/>
    </location>
    <ligand>
        <name>S-adenosyl-L-methionine</name>
        <dbReference type="ChEBI" id="CHEBI:59789"/>
    </ligand>
</feature>
<evidence type="ECO:0000256" key="3">
    <source>
        <dbReference type="ARBA" id="ARBA00022691"/>
    </source>
</evidence>
<dbReference type="InterPro" id="IPR004556">
    <property type="entry name" value="HemK-like"/>
</dbReference>
<dbReference type="Pfam" id="PF17827">
    <property type="entry name" value="PrmC_N"/>
    <property type="match status" value="1"/>
</dbReference>
<feature type="binding site" evidence="5">
    <location>
        <begin position="194"/>
        <end position="197"/>
    </location>
    <ligand>
        <name>substrate</name>
    </ligand>
</feature>
<dbReference type="RefSeq" id="WP_090328204.1">
    <property type="nucleotide sequence ID" value="NZ_FNSL01000001.1"/>
</dbReference>
<protein>
    <recommendedName>
        <fullName evidence="5">Release factor glutamine methyltransferase</fullName>
        <shortName evidence="5">RF MTase</shortName>
        <ecNumber evidence="5">2.1.1.297</ecNumber>
    </recommendedName>
    <alternativeName>
        <fullName evidence="5">N5-glutamine methyltransferase PrmC</fullName>
    </alternativeName>
    <alternativeName>
        <fullName evidence="5">Protein-(glutamine-N5) MTase PrmC</fullName>
    </alternativeName>
    <alternativeName>
        <fullName evidence="5">Protein-glutamine N-methyltransferase PrmC</fullName>
    </alternativeName>
</protein>
<comment type="similarity">
    <text evidence="5">Belongs to the protein N5-glutamine methyltransferase family. PrmC subfamily.</text>
</comment>
<feature type="binding site" evidence="5">
    <location>
        <position position="151"/>
    </location>
    <ligand>
        <name>S-adenosyl-L-methionine</name>
        <dbReference type="ChEBI" id="CHEBI:59789"/>
    </ligand>
</feature>
<dbReference type="CDD" id="cd02440">
    <property type="entry name" value="AdoMet_MTases"/>
    <property type="match status" value="1"/>
</dbReference>
<gene>
    <name evidence="5" type="primary">prmC</name>
    <name evidence="8" type="ORF">SAMN05216452_1689</name>
</gene>
<dbReference type="GO" id="GO:0102559">
    <property type="term" value="F:peptide chain release factor N(5)-glutamine methyltransferase activity"/>
    <property type="evidence" value="ECO:0007669"/>
    <property type="project" value="UniProtKB-EC"/>
</dbReference>
<dbReference type="InterPro" id="IPR050320">
    <property type="entry name" value="N5-glutamine_MTase"/>
</dbReference>
<evidence type="ECO:0000259" key="6">
    <source>
        <dbReference type="Pfam" id="PF05175"/>
    </source>
</evidence>
<evidence type="ECO:0000313" key="9">
    <source>
        <dbReference type="Proteomes" id="UP000199064"/>
    </source>
</evidence>
<dbReference type="EMBL" id="FNSL01000001">
    <property type="protein sequence ID" value="SEB49807.1"/>
    <property type="molecule type" value="Genomic_DNA"/>
</dbReference>
<dbReference type="InterPro" id="IPR007848">
    <property type="entry name" value="Small_mtfrase_dom"/>
</dbReference>
<dbReference type="InterPro" id="IPR029063">
    <property type="entry name" value="SAM-dependent_MTases_sf"/>
</dbReference>
<dbReference type="EC" id="2.1.1.297" evidence="5"/>
<keyword evidence="3 5" id="KW-0949">S-adenosyl-L-methionine</keyword>
<dbReference type="GO" id="GO:0003676">
    <property type="term" value="F:nucleic acid binding"/>
    <property type="evidence" value="ECO:0007669"/>
    <property type="project" value="InterPro"/>
</dbReference>
<evidence type="ECO:0000256" key="4">
    <source>
        <dbReference type="ARBA" id="ARBA00048391"/>
    </source>
</evidence>
<evidence type="ECO:0000259" key="7">
    <source>
        <dbReference type="Pfam" id="PF17827"/>
    </source>
</evidence>
<evidence type="ECO:0000313" key="8">
    <source>
        <dbReference type="EMBL" id="SEB49807.1"/>
    </source>
</evidence>
<sequence length="294" mass="32484">MADAQTLGALLAWARERLAKAGICEAALDARLLVEHVTQTTRLDAVSRPERPITDAERALAEQVVEQRIAGKPVHRIIGHREFYGLNLKLSRETLEPRPDTETLVDLVLEEARRLGGEDRPWRILDLGTGTGAIALALLSVLPAAHAVGADISADALATARANADMNGYGARFETRLSDWFERVDGRFDFIVSNPPYIREDDWRDLAIEVRGHDPRRALVAGEDGLDAYRRLADECADHLAVGGTVAVEIGHDQREIVTGLFTEQGFRFKKLGRDLAGHDRVLIFSLETARERG</sequence>
<organism evidence="8 9">
    <name type="scientific">Nitratireductor aquibiodomus</name>
    <dbReference type="NCBI Taxonomy" id="204799"/>
    <lineage>
        <taxon>Bacteria</taxon>
        <taxon>Pseudomonadati</taxon>
        <taxon>Pseudomonadota</taxon>
        <taxon>Alphaproteobacteria</taxon>
        <taxon>Hyphomicrobiales</taxon>
        <taxon>Phyllobacteriaceae</taxon>
        <taxon>Nitratireductor</taxon>
    </lineage>
</organism>
<dbReference type="InterPro" id="IPR019874">
    <property type="entry name" value="RF_methyltr_PrmC"/>
</dbReference>
<dbReference type="Pfam" id="PF05175">
    <property type="entry name" value="MTS"/>
    <property type="match status" value="1"/>
</dbReference>
<dbReference type="PANTHER" id="PTHR18895:SF74">
    <property type="entry name" value="MTRF1L RELEASE FACTOR GLUTAMINE METHYLTRANSFERASE"/>
    <property type="match status" value="1"/>
</dbReference>
<evidence type="ECO:0000256" key="2">
    <source>
        <dbReference type="ARBA" id="ARBA00022679"/>
    </source>
</evidence>
<dbReference type="PANTHER" id="PTHR18895">
    <property type="entry name" value="HEMK METHYLTRANSFERASE"/>
    <property type="match status" value="1"/>
</dbReference>
<evidence type="ECO:0000256" key="1">
    <source>
        <dbReference type="ARBA" id="ARBA00022603"/>
    </source>
</evidence>
<dbReference type="InterPro" id="IPR002052">
    <property type="entry name" value="DNA_methylase_N6_adenine_CS"/>
</dbReference>
<evidence type="ECO:0000256" key="5">
    <source>
        <dbReference type="HAMAP-Rule" id="MF_02126"/>
    </source>
</evidence>
<dbReference type="Gene3D" id="3.40.50.150">
    <property type="entry name" value="Vaccinia Virus protein VP39"/>
    <property type="match status" value="1"/>
</dbReference>
<dbReference type="InterPro" id="IPR040758">
    <property type="entry name" value="PrmC_N"/>
</dbReference>
<dbReference type="NCBIfam" id="TIGR00536">
    <property type="entry name" value="hemK_fam"/>
    <property type="match status" value="1"/>
</dbReference>
<keyword evidence="9" id="KW-1185">Reference proteome</keyword>
<dbReference type="AlphaFoldDB" id="A0A1H4JUJ5"/>
<name>A0A1H4JUJ5_9HYPH</name>
<dbReference type="Proteomes" id="UP000199064">
    <property type="component" value="Unassembled WGS sequence"/>
</dbReference>
<dbReference type="Gene3D" id="1.10.8.10">
    <property type="entry name" value="DNA helicase RuvA subunit, C-terminal domain"/>
    <property type="match status" value="1"/>
</dbReference>
<proteinExistence type="inferred from homology"/>
<dbReference type="SUPFAM" id="SSF53335">
    <property type="entry name" value="S-adenosyl-L-methionine-dependent methyltransferases"/>
    <property type="match status" value="1"/>
</dbReference>
<dbReference type="PROSITE" id="PS00092">
    <property type="entry name" value="N6_MTASE"/>
    <property type="match status" value="1"/>
</dbReference>
<accession>A0A1H4JUJ5</accession>
<feature type="domain" description="Release factor glutamine methyltransferase N-terminal" evidence="7">
    <location>
        <begin position="10"/>
        <end position="79"/>
    </location>
</feature>
<keyword evidence="1 5" id="KW-0489">Methyltransferase</keyword>
<dbReference type="HAMAP" id="MF_02126">
    <property type="entry name" value="RF_methyltr_PrmC"/>
    <property type="match status" value="1"/>
</dbReference>